<evidence type="ECO:0000313" key="3">
    <source>
        <dbReference type="Proteomes" id="UP000043763"/>
    </source>
</evidence>
<keyword evidence="3" id="KW-1185">Reference proteome</keyword>
<sequence>MKKLIASLFFIIFFSVNSFAQHGGGVALFVPLTGSFAFADLRGLDNSKIDILKSSSSFDFGVLVQPGYFYDFGGLLGFDVLADIGYYRSSYKYINSQEAKIVSYTFDTLNTGAMFRVTFLVLSLGIGAGAKIPLAANLQDGDYNAKLNADEIKKSFTSAVIPYLKFTIDFKYNLSSFAAIAAGLYFNYDFAMNYKHPSYSRYNIHSFDFGVQIGTYLVGTSY</sequence>
<name>A0A0G4K6X0_9SPIR</name>
<reference evidence="3" key="1">
    <citation type="submission" date="2015-04" db="EMBL/GenBank/DDBJ databases">
        <authorList>
            <person name="Mushtaq Mamoona"/>
        </authorList>
    </citation>
    <scope>NUCLEOTIDE SEQUENCE [LARGE SCALE GENOMIC DNA]</scope>
    <source>
        <strain evidence="3">AN4859/03</strain>
    </source>
</reference>
<evidence type="ECO:0008006" key="4">
    <source>
        <dbReference type="Google" id="ProtNLM"/>
    </source>
</evidence>
<protein>
    <recommendedName>
        <fullName evidence="4">Outer membrane protein beta-barrel domain-containing protein</fullName>
    </recommendedName>
</protein>
<dbReference type="AlphaFoldDB" id="A0A0G4K6X0"/>
<keyword evidence="1" id="KW-0732">Signal</keyword>
<dbReference type="EMBL" id="CVLB01000001">
    <property type="protein sequence ID" value="CRF33297.1"/>
    <property type="molecule type" value="Genomic_DNA"/>
</dbReference>
<dbReference type="Proteomes" id="UP000043763">
    <property type="component" value="Unassembled WGS sequence"/>
</dbReference>
<gene>
    <name evidence="2" type="ORF">BRSU_1355</name>
</gene>
<evidence type="ECO:0000313" key="2">
    <source>
        <dbReference type="EMBL" id="CRF33297.1"/>
    </source>
</evidence>
<feature type="signal peptide" evidence="1">
    <location>
        <begin position="1"/>
        <end position="20"/>
    </location>
</feature>
<dbReference type="RefSeq" id="WP_048594505.1">
    <property type="nucleotide sequence ID" value="NZ_CVLB01000001.1"/>
</dbReference>
<feature type="chain" id="PRO_5005194418" description="Outer membrane protein beta-barrel domain-containing protein" evidence="1">
    <location>
        <begin position="21"/>
        <end position="222"/>
    </location>
</feature>
<accession>A0A0G4K6X0</accession>
<organism evidence="2 3">
    <name type="scientific">Brachyspira suanatina</name>
    <dbReference type="NCBI Taxonomy" id="381802"/>
    <lineage>
        <taxon>Bacteria</taxon>
        <taxon>Pseudomonadati</taxon>
        <taxon>Spirochaetota</taxon>
        <taxon>Spirochaetia</taxon>
        <taxon>Brachyspirales</taxon>
        <taxon>Brachyspiraceae</taxon>
        <taxon>Brachyspira</taxon>
    </lineage>
</organism>
<proteinExistence type="predicted"/>
<evidence type="ECO:0000256" key="1">
    <source>
        <dbReference type="SAM" id="SignalP"/>
    </source>
</evidence>
<dbReference type="OrthoDB" id="307113at2"/>